<reference evidence="2" key="1">
    <citation type="submission" date="2019-12" db="EMBL/GenBank/DDBJ databases">
        <title>Genome sequencing and annotation of Brassica cretica.</title>
        <authorList>
            <person name="Studholme D.J."/>
            <person name="Sarris P.F."/>
        </authorList>
    </citation>
    <scope>NUCLEOTIDE SEQUENCE</scope>
    <source>
        <strain evidence="2">PFS-001/15</strain>
        <tissue evidence="2">Leaf</tissue>
    </source>
</reference>
<dbReference type="Proteomes" id="UP000712281">
    <property type="component" value="Unassembled WGS sequence"/>
</dbReference>
<evidence type="ECO:0000313" key="2">
    <source>
        <dbReference type="EMBL" id="KAF2541222.1"/>
    </source>
</evidence>
<feature type="compositionally biased region" description="Basic and acidic residues" evidence="1">
    <location>
        <begin position="1"/>
        <end position="13"/>
    </location>
</feature>
<organism evidence="2 3">
    <name type="scientific">Brassica cretica</name>
    <name type="common">Mustard</name>
    <dbReference type="NCBI Taxonomy" id="69181"/>
    <lineage>
        <taxon>Eukaryota</taxon>
        <taxon>Viridiplantae</taxon>
        <taxon>Streptophyta</taxon>
        <taxon>Embryophyta</taxon>
        <taxon>Tracheophyta</taxon>
        <taxon>Spermatophyta</taxon>
        <taxon>Magnoliopsida</taxon>
        <taxon>eudicotyledons</taxon>
        <taxon>Gunneridae</taxon>
        <taxon>Pentapetalae</taxon>
        <taxon>rosids</taxon>
        <taxon>malvids</taxon>
        <taxon>Brassicales</taxon>
        <taxon>Brassicaceae</taxon>
        <taxon>Brassiceae</taxon>
        <taxon>Brassica</taxon>
    </lineage>
</organism>
<dbReference type="AlphaFoldDB" id="A0A8S9GD67"/>
<feature type="region of interest" description="Disordered" evidence="1">
    <location>
        <begin position="46"/>
        <end position="114"/>
    </location>
</feature>
<evidence type="ECO:0000313" key="3">
    <source>
        <dbReference type="Proteomes" id="UP000712281"/>
    </source>
</evidence>
<proteinExistence type="predicted"/>
<feature type="compositionally biased region" description="Polar residues" evidence="1">
    <location>
        <begin position="88"/>
        <end position="97"/>
    </location>
</feature>
<gene>
    <name evidence="2" type="ORF">F2Q68_00028647</name>
</gene>
<name>A0A8S9GD67_BRACR</name>
<feature type="region of interest" description="Disordered" evidence="1">
    <location>
        <begin position="1"/>
        <end position="25"/>
    </location>
</feature>
<accession>A0A8S9GD67</accession>
<comment type="caution">
    <text evidence="2">The sequence shown here is derived from an EMBL/GenBank/DDBJ whole genome shotgun (WGS) entry which is preliminary data.</text>
</comment>
<feature type="compositionally biased region" description="Low complexity" evidence="1">
    <location>
        <begin position="15"/>
        <end position="25"/>
    </location>
</feature>
<evidence type="ECO:0000256" key="1">
    <source>
        <dbReference type="SAM" id="MobiDB-lite"/>
    </source>
</evidence>
<protein>
    <submittedName>
        <fullName evidence="2">Uncharacterized protein</fullName>
    </submittedName>
</protein>
<dbReference type="EMBL" id="QGKW02002005">
    <property type="protein sequence ID" value="KAF2541222.1"/>
    <property type="molecule type" value="Genomic_DNA"/>
</dbReference>
<feature type="compositionally biased region" description="Basic and acidic residues" evidence="1">
    <location>
        <begin position="78"/>
        <end position="87"/>
    </location>
</feature>
<sequence length="114" mass="12882">MTEQPRETPDHAGIRTTTRNSTRTLTRATESISNDCIGRLLESVSSSERFGEFNRNRKRNQNRDLIQGQAHAHHKLVTHLDHTRGEQTRPTQTSDTITGDHHPKSFIAVKTKAG</sequence>